<dbReference type="AlphaFoldDB" id="A0A4Y8WE42"/>
<dbReference type="EMBL" id="SATR01000019">
    <property type="protein sequence ID" value="TFH91149.1"/>
    <property type="molecule type" value="Genomic_DNA"/>
</dbReference>
<name>A0A4Y8WE42_9VIBR</name>
<accession>A0A4Y8WE42</accession>
<comment type="caution">
    <text evidence="2">The sequence shown here is derived from an EMBL/GenBank/DDBJ whole genome shotgun (WGS) entry which is preliminary data.</text>
</comment>
<protein>
    <submittedName>
        <fullName evidence="2">Uncharacterized protein</fullName>
    </submittedName>
</protein>
<gene>
    <name evidence="2" type="ORF">ELS82_13595</name>
</gene>
<keyword evidence="3" id="KW-1185">Reference proteome</keyword>
<proteinExistence type="predicted"/>
<dbReference type="OrthoDB" id="5873507at2"/>
<keyword evidence="1" id="KW-0472">Membrane</keyword>
<feature type="transmembrane region" description="Helical" evidence="1">
    <location>
        <begin position="76"/>
        <end position="95"/>
    </location>
</feature>
<sequence>METFGTIYAKAIDDLSSKIFIPVFISALFSELSPLLHPKMGFWEIYVPLFVVGIVLASLVLLFLSFAEVYVSEFRTYVGMFFMPLGAIGLLPQYFDAISVPYTQVTGFSLLVWSFVLANPLRFVQQLLDY</sequence>
<evidence type="ECO:0000313" key="3">
    <source>
        <dbReference type="Proteomes" id="UP000297753"/>
    </source>
</evidence>
<evidence type="ECO:0000256" key="1">
    <source>
        <dbReference type="SAM" id="Phobius"/>
    </source>
</evidence>
<feature type="transmembrane region" description="Helical" evidence="1">
    <location>
        <begin position="101"/>
        <end position="121"/>
    </location>
</feature>
<dbReference type="RefSeq" id="WP_134835948.1">
    <property type="nucleotide sequence ID" value="NZ_SATR01000019.1"/>
</dbReference>
<reference evidence="2 3" key="1">
    <citation type="submission" date="2019-01" db="EMBL/GenBank/DDBJ databases">
        <title>Vibrio BEI176 sp. nov, a marine bacterium isolated from China: eastern marignal seas.</title>
        <authorList>
            <person name="Li B."/>
        </authorList>
    </citation>
    <scope>NUCLEOTIDE SEQUENCE [LARGE SCALE GENOMIC DNA]</scope>
    <source>
        <strain evidence="2 3">BEI176</strain>
    </source>
</reference>
<keyword evidence="1" id="KW-0812">Transmembrane</keyword>
<organism evidence="2 3">
    <name type="scientific">Vibrio ouci</name>
    <dbReference type="NCBI Taxonomy" id="2499078"/>
    <lineage>
        <taxon>Bacteria</taxon>
        <taxon>Pseudomonadati</taxon>
        <taxon>Pseudomonadota</taxon>
        <taxon>Gammaproteobacteria</taxon>
        <taxon>Vibrionales</taxon>
        <taxon>Vibrionaceae</taxon>
        <taxon>Vibrio</taxon>
    </lineage>
</organism>
<feature type="transmembrane region" description="Helical" evidence="1">
    <location>
        <begin position="45"/>
        <end position="64"/>
    </location>
</feature>
<keyword evidence="1" id="KW-1133">Transmembrane helix</keyword>
<dbReference type="Proteomes" id="UP000297753">
    <property type="component" value="Unassembled WGS sequence"/>
</dbReference>
<evidence type="ECO:0000313" key="2">
    <source>
        <dbReference type="EMBL" id="TFH91149.1"/>
    </source>
</evidence>